<evidence type="ECO:0000256" key="6">
    <source>
        <dbReference type="RuleBase" id="RU361277"/>
    </source>
</evidence>
<dbReference type="Pfam" id="PF08240">
    <property type="entry name" value="ADH_N"/>
    <property type="match status" value="1"/>
</dbReference>
<accession>A0A2N6VM58</accession>
<comment type="caution">
    <text evidence="8">The sequence shown here is derived from an EMBL/GenBank/DDBJ whole genome shotgun (WGS) entry which is preliminary data.</text>
</comment>
<dbReference type="OrthoDB" id="334894at2"/>
<dbReference type="Pfam" id="PF00107">
    <property type="entry name" value="ADH_zinc_N"/>
    <property type="match status" value="1"/>
</dbReference>
<dbReference type="InterPro" id="IPR013154">
    <property type="entry name" value="ADH-like_N"/>
</dbReference>
<evidence type="ECO:0000256" key="4">
    <source>
        <dbReference type="ARBA" id="ARBA00023002"/>
    </source>
</evidence>
<dbReference type="GO" id="GO:0005829">
    <property type="term" value="C:cytosol"/>
    <property type="evidence" value="ECO:0007669"/>
    <property type="project" value="TreeGrafter"/>
</dbReference>
<organism evidence="8 9">
    <name type="scientific">Brevibacterium paucivorans</name>
    <dbReference type="NCBI Taxonomy" id="170994"/>
    <lineage>
        <taxon>Bacteria</taxon>
        <taxon>Bacillati</taxon>
        <taxon>Actinomycetota</taxon>
        <taxon>Actinomycetes</taxon>
        <taxon>Micrococcales</taxon>
        <taxon>Brevibacteriaceae</taxon>
        <taxon>Brevibacterium</taxon>
    </lineage>
</organism>
<reference evidence="8 9" key="1">
    <citation type="submission" date="2017-09" db="EMBL/GenBank/DDBJ databases">
        <title>Bacterial strain isolated from the female urinary microbiota.</title>
        <authorList>
            <person name="Thomas-White K."/>
            <person name="Kumar N."/>
            <person name="Forster S."/>
            <person name="Putonti C."/>
            <person name="Lawley T."/>
            <person name="Wolfe A.J."/>
        </authorList>
    </citation>
    <scope>NUCLEOTIDE SEQUENCE [LARGE SCALE GENOMIC DNA]</scope>
    <source>
        <strain evidence="8 9">UMB1301</strain>
    </source>
</reference>
<comment type="cofactor">
    <cofactor evidence="6">
        <name>Zn(2+)</name>
        <dbReference type="ChEBI" id="CHEBI:29105"/>
    </cofactor>
</comment>
<dbReference type="RefSeq" id="WP_102239156.1">
    <property type="nucleotide sequence ID" value="NZ_PNHK01000003.1"/>
</dbReference>
<keyword evidence="5" id="KW-0520">NAD</keyword>
<evidence type="ECO:0000256" key="2">
    <source>
        <dbReference type="ARBA" id="ARBA00022723"/>
    </source>
</evidence>
<dbReference type="SMART" id="SM00829">
    <property type="entry name" value="PKS_ER"/>
    <property type="match status" value="1"/>
</dbReference>
<dbReference type="GO" id="GO:0008270">
    <property type="term" value="F:zinc ion binding"/>
    <property type="evidence" value="ECO:0007669"/>
    <property type="project" value="InterPro"/>
</dbReference>
<evidence type="ECO:0000256" key="3">
    <source>
        <dbReference type="ARBA" id="ARBA00022833"/>
    </source>
</evidence>
<dbReference type="PROSITE" id="PS00059">
    <property type="entry name" value="ADH_ZINC"/>
    <property type="match status" value="1"/>
</dbReference>
<dbReference type="SUPFAM" id="SSF50129">
    <property type="entry name" value="GroES-like"/>
    <property type="match status" value="2"/>
</dbReference>
<proteinExistence type="inferred from homology"/>
<dbReference type="GO" id="GO:0046294">
    <property type="term" value="P:formaldehyde catabolic process"/>
    <property type="evidence" value="ECO:0007669"/>
    <property type="project" value="TreeGrafter"/>
</dbReference>
<protein>
    <submittedName>
        <fullName evidence="8">Alcohol dehydrogenase</fullName>
    </submittedName>
</protein>
<dbReference type="InterPro" id="IPR011032">
    <property type="entry name" value="GroES-like_sf"/>
</dbReference>
<sequence length="381" mass="39203">MKITGAVLREMRAQRPYAQSRPLDVTTVELDEPGPHEVLIRMTAAGLCHSDLSVVDGNRPRPLPMLLGHEGAGIVEQVGADVTEFAPGDHVVTVFLPRCGQCANCATDGKLPCTPGTASNNAGVLPFDGDVRRLSESGETTHPRAGHAGEPINHHLGVSVFATHAVVNVASIVKVGSDVPPQIAAPLGCAVLTGGGAVLNAGKPSPGDDIMVVGLGGVGMAALLTALSVGTGEVIGVDANPEKLERARKLGASQVYTPAEVAEAGVKAPVVIEAAGHPKAFETAYSATAVGGTTVTVGLPAPDALSQIHPLTLTAEARTVVGSYLGSAVPSRDIPKYEQMWRDGKLPVEELVSGIVHLDDINVAMDTLADGQAVRQVILFD</sequence>
<name>A0A2N6VM58_9MICO</name>
<dbReference type="InterPro" id="IPR036291">
    <property type="entry name" value="NAD(P)-bd_dom_sf"/>
</dbReference>
<dbReference type="PANTHER" id="PTHR43880">
    <property type="entry name" value="ALCOHOL DEHYDROGENASE"/>
    <property type="match status" value="1"/>
</dbReference>
<dbReference type="AlphaFoldDB" id="A0A2N6VM58"/>
<evidence type="ECO:0000256" key="5">
    <source>
        <dbReference type="ARBA" id="ARBA00023027"/>
    </source>
</evidence>
<dbReference type="EMBL" id="PNHK01000003">
    <property type="protein sequence ID" value="PMD05215.1"/>
    <property type="molecule type" value="Genomic_DNA"/>
</dbReference>
<evidence type="ECO:0000313" key="8">
    <source>
        <dbReference type="EMBL" id="PMD05215.1"/>
    </source>
</evidence>
<feature type="domain" description="Enoyl reductase (ER)" evidence="7">
    <location>
        <begin position="18"/>
        <end position="379"/>
    </location>
</feature>
<dbReference type="InterPro" id="IPR013149">
    <property type="entry name" value="ADH-like_C"/>
</dbReference>
<evidence type="ECO:0000256" key="1">
    <source>
        <dbReference type="ARBA" id="ARBA00008072"/>
    </source>
</evidence>
<dbReference type="InterPro" id="IPR020843">
    <property type="entry name" value="ER"/>
</dbReference>
<dbReference type="Gene3D" id="3.90.180.10">
    <property type="entry name" value="Medium-chain alcohol dehydrogenases, catalytic domain"/>
    <property type="match status" value="1"/>
</dbReference>
<keyword evidence="2 6" id="KW-0479">Metal-binding</keyword>
<dbReference type="Gene3D" id="3.40.50.720">
    <property type="entry name" value="NAD(P)-binding Rossmann-like Domain"/>
    <property type="match status" value="1"/>
</dbReference>
<evidence type="ECO:0000259" key="7">
    <source>
        <dbReference type="SMART" id="SM00829"/>
    </source>
</evidence>
<keyword evidence="4" id="KW-0560">Oxidoreductase</keyword>
<evidence type="ECO:0000313" key="9">
    <source>
        <dbReference type="Proteomes" id="UP000235598"/>
    </source>
</evidence>
<dbReference type="PANTHER" id="PTHR43880:SF12">
    <property type="entry name" value="ALCOHOL DEHYDROGENASE CLASS-3"/>
    <property type="match status" value="1"/>
</dbReference>
<keyword evidence="3 6" id="KW-0862">Zinc</keyword>
<dbReference type="GO" id="GO:0051903">
    <property type="term" value="F:S-(hydroxymethyl)glutathione dehydrogenase [NAD(P)+] activity"/>
    <property type="evidence" value="ECO:0007669"/>
    <property type="project" value="TreeGrafter"/>
</dbReference>
<dbReference type="Proteomes" id="UP000235598">
    <property type="component" value="Unassembled WGS sequence"/>
</dbReference>
<gene>
    <name evidence="8" type="ORF">CJ199_09035</name>
</gene>
<comment type="similarity">
    <text evidence="1 6">Belongs to the zinc-containing alcohol dehydrogenase family.</text>
</comment>
<dbReference type="InterPro" id="IPR002328">
    <property type="entry name" value="ADH_Zn_CS"/>
</dbReference>
<dbReference type="SUPFAM" id="SSF51735">
    <property type="entry name" value="NAD(P)-binding Rossmann-fold domains"/>
    <property type="match status" value="1"/>
</dbReference>